<gene>
    <name evidence="21" type="ordered locus">Glov_0661</name>
</gene>
<keyword evidence="4" id="KW-0004">4Fe-4S</keyword>
<dbReference type="Pfam" id="PF04879">
    <property type="entry name" value="Molybdop_Fe4S4"/>
    <property type="match status" value="1"/>
</dbReference>
<evidence type="ECO:0000256" key="16">
    <source>
        <dbReference type="ARBA" id="ARBA00076894"/>
    </source>
</evidence>
<dbReference type="CDD" id="cd02775">
    <property type="entry name" value="MopB_CT"/>
    <property type="match status" value="1"/>
</dbReference>
<dbReference type="InterPro" id="IPR009010">
    <property type="entry name" value="Asp_de-COase-like_dom_sf"/>
</dbReference>
<dbReference type="Gene3D" id="2.40.40.20">
    <property type="match status" value="1"/>
</dbReference>
<dbReference type="FunFam" id="3.30.70.20:FF:000035">
    <property type="entry name" value="Iron hydrogenase 1"/>
    <property type="match status" value="1"/>
</dbReference>
<dbReference type="InterPro" id="IPR050123">
    <property type="entry name" value="Prok_molybdopt-oxidoreductase"/>
</dbReference>
<dbReference type="PROSITE" id="PS00490">
    <property type="entry name" value="MOLYBDOPTERIN_PROK_2"/>
    <property type="match status" value="1"/>
</dbReference>
<proteinExistence type="predicted"/>
<evidence type="ECO:0000256" key="13">
    <source>
        <dbReference type="ARBA" id="ARBA00034078"/>
    </source>
</evidence>
<keyword evidence="5" id="KW-0997">Cell inner membrane</keyword>
<dbReference type="eggNOG" id="COG3383">
    <property type="taxonomic scope" value="Bacteria"/>
</dbReference>
<dbReference type="InterPro" id="IPR019574">
    <property type="entry name" value="NADH_UbQ_OxRdtase_Gsu_4Fe4S-bd"/>
</dbReference>
<dbReference type="PROSITE" id="PS51839">
    <property type="entry name" value="4FE4S_HC3"/>
    <property type="match status" value="1"/>
</dbReference>
<evidence type="ECO:0000259" key="17">
    <source>
        <dbReference type="PROSITE" id="PS51085"/>
    </source>
</evidence>
<dbReference type="Gene3D" id="2.20.25.90">
    <property type="entry name" value="ADC-like domains"/>
    <property type="match status" value="1"/>
</dbReference>
<keyword evidence="10" id="KW-0408">Iron</keyword>
<dbReference type="SUPFAM" id="SSF54292">
    <property type="entry name" value="2Fe-2S ferredoxin-like"/>
    <property type="match status" value="1"/>
</dbReference>
<keyword evidence="22" id="KW-1185">Reference proteome</keyword>
<keyword evidence="3" id="KW-1003">Cell membrane</keyword>
<dbReference type="InterPro" id="IPR017896">
    <property type="entry name" value="4Fe4S_Fe-S-bd"/>
</dbReference>
<dbReference type="GO" id="GO:0008137">
    <property type="term" value="F:NADH dehydrogenase (ubiquinone) activity"/>
    <property type="evidence" value="ECO:0007669"/>
    <property type="project" value="InterPro"/>
</dbReference>
<dbReference type="PROSITE" id="PS51669">
    <property type="entry name" value="4FE4S_MOW_BIS_MGD"/>
    <property type="match status" value="1"/>
</dbReference>
<feature type="domain" description="4Fe-4S Mo/W bis-MGD-type" evidence="19">
    <location>
        <begin position="226"/>
        <end position="281"/>
    </location>
</feature>
<dbReference type="InterPro" id="IPR006657">
    <property type="entry name" value="MoPterin_dinucl-bd_dom"/>
</dbReference>
<evidence type="ECO:0000259" key="20">
    <source>
        <dbReference type="PROSITE" id="PS51839"/>
    </source>
</evidence>
<feature type="domain" description="4Fe-4S ferredoxin-type" evidence="18">
    <location>
        <begin position="148"/>
        <end position="179"/>
    </location>
</feature>
<evidence type="ECO:0000256" key="15">
    <source>
        <dbReference type="ARBA" id="ARBA00067659"/>
    </source>
</evidence>
<evidence type="ECO:0000259" key="18">
    <source>
        <dbReference type="PROSITE" id="PS51379"/>
    </source>
</evidence>
<evidence type="ECO:0000313" key="22">
    <source>
        <dbReference type="Proteomes" id="UP000002420"/>
    </source>
</evidence>
<dbReference type="Pfam" id="PF01568">
    <property type="entry name" value="Molydop_binding"/>
    <property type="match status" value="1"/>
</dbReference>
<dbReference type="GO" id="GO:0016491">
    <property type="term" value="F:oxidoreductase activity"/>
    <property type="evidence" value="ECO:0007669"/>
    <property type="project" value="UniProtKB-KW"/>
</dbReference>
<evidence type="ECO:0000313" key="21">
    <source>
        <dbReference type="EMBL" id="ACD94387.1"/>
    </source>
</evidence>
<dbReference type="SUPFAM" id="SSF50692">
    <property type="entry name" value="ADC-like"/>
    <property type="match status" value="1"/>
</dbReference>
<evidence type="ECO:0000256" key="4">
    <source>
        <dbReference type="ARBA" id="ARBA00022485"/>
    </source>
</evidence>
<dbReference type="EMBL" id="CP001089">
    <property type="protein sequence ID" value="ACD94387.1"/>
    <property type="molecule type" value="Genomic_DNA"/>
</dbReference>
<dbReference type="RefSeq" id="WP_012468743.1">
    <property type="nucleotide sequence ID" value="NC_010814.1"/>
</dbReference>
<feature type="domain" description="4Fe-4S His(Cys)3-ligated-type" evidence="20">
    <location>
        <begin position="89"/>
        <end position="128"/>
    </location>
</feature>
<dbReference type="GO" id="GO:0005886">
    <property type="term" value="C:plasma membrane"/>
    <property type="evidence" value="ECO:0007669"/>
    <property type="project" value="UniProtKB-SubCell"/>
</dbReference>
<dbReference type="InterPro" id="IPR001041">
    <property type="entry name" value="2Fe-2S_ferredoxin-type"/>
</dbReference>
<dbReference type="FunFam" id="3.10.20.740:FF:000005">
    <property type="entry name" value="NADH:ubiquinone oxidoreductase subunit"/>
    <property type="match status" value="1"/>
</dbReference>
<dbReference type="SMART" id="SM00926">
    <property type="entry name" value="Molybdop_Fe4S4"/>
    <property type="match status" value="1"/>
</dbReference>
<keyword evidence="12" id="KW-0472">Membrane</keyword>
<comment type="subunit">
    <text evidence="14">Heterotetramer with 2 beta subunits.</text>
</comment>
<dbReference type="GO" id="GO:0042773">
    <property type="term" value="P:ATP synthesis coupled electron transport"/>
    <property type="evidence" value="ECO:0007669"/>
    <property type="project" value="InterPro"/>
</dbReference>
<evidence type="ECO:0000259" key="19">
    <source>
        <dbReference type="PROSITE" id="PS51669"/>
    </source>
</evidence>
<dbReference type="Proteomes" id="UP000002420">
    <property type="component" value="Chromosome"/>
</dbReference>
<dbReference type="InterPro" id="IPR054351">
    <property type="entry name" value="NADH_UbQ_OxRdtase_ferredoxin"/>
</dbReference>
<dbReference type="Pfam" id="PF00384">
    <property type="entry name" value="Molybdopterin"/>
    <property type="match status" value="1"/>
</dbReference>
<dbReference type="InterPro" id="IPR006963">
    <property type="entry name" value="Mopterin_OxRdtase_4Fe-4S_dom"/>
</dbReference>
<comment type="subcellular location">
    <subcellularLocation>
        <location evidence="2">Cell inner membrane</location>
        <topology evidence="2">Peripheral membrane protein</topology>
    </subcellularLocation>
</comment>
<dbReference type="GO" id="GO:0051539">
    <property type="term" value="F:4 iron, 4 sulfur cluster binding"/>
    <property type="evidence" value="ECO:0007669"/>
    <property type="project" value="UniProtKB-KW"/>
</dbReference>
<dbReference type="InterPro" id="IPR036010">
    <property type="entry name" value="2Fe-2S_ferredoxin-like_sf"/>
</dbReference>
<dbReference type="Gene3D" id="3.10.20.740">
    <property type="match status" value="1"/>
</dbReference>
<dbReference type="Gene3D" id="3.40.50.740">
    <property type="match status" value="2"/>
</dbReference>
<dbReference type="HOGENOM" id="CLU_000422_4_0_7"/>
<dbReference type="InterPro" id="IPR017900">
    <property type="entry name" value="4Fe4S_Fe_S_CS"/>
</dbReference>
<evidence type="ECO:0000256" key="9">
    <source>
        <dbReference type="ARBA" id="ARBA00023002"/>
    </source>
</evidence>
<evidence type="ECO:0000256" key="7">
    <source>
        <dbReference type="ARBA" id="ARBA00022723"/>
    </source>
</evidence>
<comment type="cofactor">
    <cofactor evidence="1">
        <name>[4Fe-4S] cluster</name>
        <dbReference type="ChEBI" id="CHEBI:49883"/>
    </cofactor>
</comment>
<dbReference type="InterPro" id="IPR000283">
    <property type="entry name" value="NADH_UbQ_OxRdtase_75kDa_su_CS"/>
</dbReference>
<dbReference type="Pfam" id="PF22117">
    <property type="entry name" value="Fer4_Nqo3"/>
    <property type="match status" value="1"/>
</dbReference>
<evidence type="ECO:0000256" key="6">
    <source>
        <dbReference type="ARBA" id="ARBA00022714"/>
    </source>
</evidence>
<dbReference type="Pfam" id="PF13510">
    <property type="entry name" value="Fer2_4"/>
    <property type="match status" value="1"/>
</dbReference>
<sequence length="808" mass="84534">MAHTECCDSNKTISLTIDGTDVQVPAGTTILDAARKLGIKIPTLCWLEKISTTGACRVCAVHVEGVERPMTACNTPVKEGIKVTTQSPELEKIRKKTMELMLVNHPLDCPVCDAAGECDLQDTCYGLGVAKQEYAADLERLQIRYDWSLLESDPNRCILCEKCVKVCREITGVGAIETQSCGDRAVVETVSGKPLDCDFCGNCIAACPTGTLISKPFKFAGRPWSFEVKNGICGFCSSGCQIEYHLQNGKVARVTSDDSTYNNGNLCINGRFGYSAFNTAERLTQPLIKGVDGQQKPASWDAALSTAVSATKEIIAKYGAAAVAGIGSPRVTNEESFLFAKLIKEAVGSANLDSEARLGYAQAQELQAKLIGMTGATKSMDALEKAGCIIVLGSDLKAESAGFGYRAIKAATKRDARLVIASARPTSLDKFANSSLRYKAGSEGFVALGLAKAAISQNKAVAAEGLEAFKQSVAGTSFDQIQAATGLTEADFADAVSFINGQVAVMYGFEFIRSVDAAAAVTGALNLAILTAADLYPIDEKNNTQGMLDMGVVPGAGGKDLFGIIDGIEKGEIHCLYVMGSDLLQLPNRSRVAAALQKLECLVVLDLFPTATARLADVLLPAAAAPEKAGSFTSTDNRTQSFTAAATAPGEARPDYIILGDLYARLSGGAVPSLAALQQEIAPVVKKQLEAPVLAFTAPQAHAAGSMTLLIAPFLRHNGSYTSWSANNLLVAAEAVLLLGEADAARLALKEGDPVTVTAAGTSVTLPVQLCAGIPAGLAVAPTHFPGSGISALMVKSAASFTVTLAKG</sequence>
<protein>
    <recommendedName>
        <fullName evidence="15">NADPH-Fe(3+) oxidoreductase subunit alpha</fullName>
    </recommendedName>
    <alternativeName>
        <fullName evidence="16">Soluble Fe(3+) reductase alpha subunit</fullName>
    </alternativeName>
</protein>
<dbReference type="InterPro" id="IPR006656">
    <property type="entry name" value="Mopterin_OxRdtase"/>
</dbReference>
<evidence type="ECO:0000256" key="1">
    <source>
        <dbReference type="ARBA" id="ARBA00001966"/>
    </source>
</evidence>
<evidence type="ECO:0000256" key="10">
    <source>
        <dbReference type="ARBA" id="ARBA00023004"/>
    </source>
</evidence>
<evidence type="ECO:0000256" key="5">
    <source>
        <dbReference type="ARBA" id="ARBA00022519"/>
    </source>
</evidence>
<keyword evidence="6" id="KW-0001">2Fe-2S</keyword>
<feature type="domain" description="4Fe-4S ferredoxin-type" evidence="18">
    <location>
        <begin position="188"/>
        <end position="217"/>
    </location>
</feature>
<dbReference type="KEGG" id="glo:Glov_0661"/>
<dbReference type="STRING" id="398767.Glov_0661"/>
<dbReference type="GO" id="GO:0043546">
    <property type="term" value="F:molybdopterin cofactor binding"/>
    <property type="evidence" value="ECO:0007669"/>
    <property type="project" value="InterPro"/>
</dbReference>
<dbReference type="Pfam" id="PF10588">
    <property type="entry name" value="NADH-G_4Fe-4S_3"/>
    <property type="match status" value="1"/>
</dbReference>
<dbReference type="GO" id="GO:0046872">
    <property type="term" value="F:metal ion binding"/>
    <property type="evidence" value="ECO:0007669"/>
    <property type="project" value="UniProtKB-KW"/>
</dbReference>
<dbReference type="PROSITE" id="PS00198">
    <property type="entry name" value="4FE4S_FER_1"/>
    <property type="match status" value="1"/>
</dbReference>
<dbReference type="PROSITE" id="PS00641">
    <property type="entry name" value="COMPLEX1_75K_1"/>
    <property type="match status" value="1"/>
</dbReference>
<keyword evidence="7" id="KW-0479">Metal-binding</keyword>
<feature type="domain" description="2Fe-2S ferredoxin-type" evidence="17">
    <location>
        <begin position="11"/>
        <end position="89"/>
    </location>
</feature>
<evidence type="ECO:0000256" key="2">
    <source>
        <dbReference type="ARBA" id="ARBA00004417"/>
    </source>
</evidence>
<dbReference type="AlphaFoldDB" id="B3E3X3"/>
<dbReference type="Gene3D" id="3.30.70.20">
    <property type="match status" value="1"/>
</dbReference>
<dbReference type="InterPro" id="IPR006655">
    <property type="entry name" value="Mopterin_OxRdtase_prok_CS"/>
</dbReference>
<reference evidence="21 22" key="1">
    <citation type="submission" date="2008-05" db="EMBL/GenBank/DDBJ databases">
        <title>Complete sequence of chromosome of Geobacter lovleyi SZ.</title>
        <authorList>
            <consortium name="US DOE Joint Genome Institute"/>
            <person name="Lucas S."/>
            <person name="Copeland A."/>
            <person name="Lapidus A."/>
            <person name="Glavina del Rio T."/>
            <person name="Dalin E."/>
            <person name="Tice H."/>
            <person name="Bruce D."/>
            <person name="Goodwin L."/>
            <person name="Pitluck S."/>
            <person name="Chertkov O."/>
            <person name="Meincke L."/>
            <person name="Brettin T."/>
            <person name="Detter J.C."/>
            <person name="Han C."/>
            <person name="Tapia R."/>
            <person name="Kuske C.R."/>
            <person name="Schmutz J."/>
            <person name="Larimer F."/>
            <person name="Land M."/>
            <person name="Hauser L."/>
            <person name="Kyrpides N."/>
            <person name="Mikhailova N."/>
            <person name="Sung Y."/>
            <person name="Fletcher K.E."/>
            <person name="Ritalahti K.M."/>
            <person name="Loeffler F.E."/>
            <person name="Richardson P."/>
        </authorList>
    </citation>
    <scope>NUCLEOTIDE SEQUENCE [LARGE SCALE GENOMIC DNA]</scope>
    <source>
        <strain evidence="22">ATCC BAA-1151 / DSM 17278 / SZ</strain>
    </source>
</reference>
<dbReference type="PROSITE" id="PS51379">
    <property type="entry name" value="4FE4S_FER_2"/>
    <property type="match status" value="2"/>
</dbReference>
<evidence type="ECO:0000256" key="14">
    <source>
        <dbReference type="ARBA" id="ARBA00064297"/>
    </source>
</evidence>
<dbReference type="SUPFAM" id="SSF53706">
    <property type="entry name" value="Formate dehydrogenase/DMSO reductase, domains 1-3"/>
    <property type="match status" value="1"/>
</dbReference>
<dbReference type="PANTHER" id="PTHR43105:SF9">
    <property type="entry name" value="NADPH-FE(3+) OXIDOREDUCTASE SUBUNIT ALPHA"/>
    <property type="match status" value="1"/>
</dbReference>
<accession>B3E3X3</accession>
<name>B3E3X3_TRIL1</name>
<dbReference type="SMART" id="SM00929">
    <property type="entry name" value="NADH-G_4Fe-4S_3"/>
    <property type="match status" value="1"/>
</dbReference>
<evidence type="ECO:0000256" key="8">
    <source>
        <dbReference type="ARBA" id="ARBA00022737"/>
    </source>
</evidence>
<dbReference type="CDD" id="cd00207">
    <property type="entry name" value="fer2"/>
    <property type="match status" value="1"/>
</dbReference>
<comment type="cofactor">
    <cofactor evidence="13">
        <name>[2Fe-2S] cluster</name>
        <dbReference type="ChEBI" id="CHEBI:190135"/>
    </cofactor>
</comment>
<keyword evidence="9" id="KW-0560">Oxidoreductase</keyword>
<keyword evidence="11" id="KW-0411">Iron-sulfur</keyword>
<keyword evidence="8" id="KW-0677">Repeat</keyword>
<dbReference type="GO" id="GO:0051537">
    <property type="term" value="F:2 iron, 2 sulfur cluster binding"/>
    <property type="evidence" value="ECO:0007669"/>
    <property type="project" value="UniProtKB-KW"/>
</dbReference>
<dbReference type="OrthoDB" id="9816402at2"/>
<evidence type="ECO:0000256" key="12">
    <source>
        <dbReference type="ARBA" id="ARBA00023136"/>
    </source>
</evidence>
<organism evidence="21 22">
    <name type="scientific">Trichlorobacter lovleyi (strain ATCC BAA-1151 / DSM 17278 / SZ)</name>
    <name type="common">Geobacter lovleyi</name>
    <dbReference type="NCBI Taxonomy" id="398767"/>
    <lineage>
        <taxon>Bacteria</taxon>
        <taxon>Pseudomonadati</taxon>
        <taxon>Thermodesulfobacteriota</taxon>
        <taxon>Desulfuromonadia</taxon>
        <taxon>Geobacterales</taxon>
        <taxon>Geobacteraceae</taxon>
        <taxon>Trichlorobacter</taxon>
    </lineage>
</organism>
<dbReference type="SUPFAM" id="SSF54862">
    <property type="entry name" value="4Fe-4S ferredoxins"/>
    <property type="match status" value="1"/>
</dbReference>
<evidence type="ECO:0000256" key="11">
    <source>
        <dbReference type="ARBA" id="ARBA00023014"/>
    </source>
</evidence>
<evidence type="ECO:0000256" key="3">
    <source>
        <dbReference type="ARBA" id="ARBA00022475"/>
    </source>
</evidence>
<dbReference type="PANTHER" id="PTHR43105">
    <property type="entry name" value="RESPIRATORY NITRATE REDUCTASE"/>
    <property type="match status" value="1"/>
</dbReference>
<dbReference type="PROSITE" id="PS51085">
    <property type="entry name" value="2FE2S_FER_2"/>
    <property type="match status" value="1"/>
</dbReference>
<dbReference type="Gene3D" id="3.40.228.10">
    <property type="entry name" value="Dimethylsulfoxide Reductase, domain 2"/>
    <property type="match status" value="1"/>
</dbReference>